<accession>T1IAV8</accession>
<organism evidence="1 2">
    <name type="scientific">Rhodnius prolixus</name>
    <name type="common">Triatomid bug</name>
    <dbReference type="NCBI Taxonomy" id="13249"/>
    <lineage>
        <taxon>Eukaryota</taxon>
        <taxon>Metazoa</taxon>
        <taxon>Ecdysozoa</taxon>
        <taxon>Arthropoda</taxon>
        <taxon>Hexapoda</taxon>
        <taxon>Insecta</taxon>
        <taxon>Pterygota</taxon>
        <taxon>Neoptera</taxon>
        <taxon>Paraneoptera</taxon>
        <taxon>Hemiptera</taxon>
        <taxon>Heteroptera</taxon>
        <taxon>Panheteroptera</taxon>
        <taxon>Cimicomorpha</taxon>
        <taxon>Reduviidae</taxon>
        <taxon>Triatominae</taxon>
        <taxon>Rhodnius</taxon>
    </lineage>
</organism>
<dbReference type="Proteomes" id="UP000015103">
    <property type="component" value="Unassembled WGS sequence"/>
</dbReference>
<evidence type="ECO:0000313" key="2">
    <source>
        <dbReference type="Proteomes" id="UP000015103"/>
    </source>
</evidence>
<dbReference type="HOGENOM" id="CLU_250758_0_0_1"/>
<keyword evidence="2" id="KW-1185">Reference proteome</keyword>
<name>T1IAV8_RHOPR</name>
<dbReference type="InParanoid" id="T1IAV8"/>
<evidence type="ECO:0000313" key="1">
    <source>
        <dbReference type="EnsemblMetazoa" id="RPRC013429-PA"/>
    </source>
</evidence>
<proteinExistence type="predicted"/>
<protein>
    <submittedName>
        <fullName evidence="1">Uncharacterized protein</fullName>
    </submittedName>
</protein>
<sequence length="1461" mass="164028">MNPAKTQESPKAIGKYISAMALAAEMPRYSAGTHAAMAVNVIIGISAFKYHRQMNKYLLNIPPWLKKGAISAPNTACSGIKKSDLETICKAHNDCKDKQFYKNKTNKKCLNHLSHRRRETIKDTLLIFEYPNLSLKNLKNNACIENVALGENCFIQNTASHICKRYDSLLDAIAVLLNSETNYNLHHKEDDYLEELLLDVGLLNCYLDNHNEQNLQPTPNISRPNEEHHTSRIKVKNNMNSKKTDCLLVNFISLNGQEFNIKIDLGNLWRELYDEKNQNLESAANRTLSLNCYLSMLANKAKTGLDKYKTVLNLSKQPKERHDLELNTVGLHENERKMHCPADLKIASKDSGKVKDNAKLNTHNSFTRASNSCGTISENFILDNDIMNNKCSNKEIRNNNSKGNKISEISEAQKVENTYCELEYVNDKQHKEITSNTPRCDLRNRIKLVKVKISDFFSTYSEAELSAPGLTSSNIQKRKPQKVNIEETFVFPNLHSNSKLQSQSNDLGVELNENKCAGLILKKENLNRFYETNITSKCVKVSNKTECVATNDKCIDRKGSASVKIEDGKMLSKSNRNSNFAQNIEEIVVRSPYKGDQVDRSLSTALSKITHEGLHSVSNFDSKVAKEDEKGITKTKISEEWDYQSKNKNIDTLKTAGEKNILSVSSTHLTTSQKIEEEMMRKESSKKRNQGDENKCVAFLKVDGKNRLPVPNHYSLPKLKIERARNDKRAIMVAKIDKVISKIYIPDKSGHFTENKRTALNVVDGKTPSTSNAIVKVLPKDEVIINITEISYRSGQLKINKKAAVVKVGNEHTDPETKVTLKVAKIEDAINRTEILDRNAQLKENMQLALLKEDNTLSNSKVNAMVASEEGEAINRTEILDRNAQLKENMQLALLKEDNTLSNSKVNAMVASEEGEAINRTEILDRNAQLKENMQLALLKEDNTLSNSKVNAMVASEEGEAINRTEISDRNAQLKENMQIPLLKEEATYPTSNVIAKAAPKVEEVNNRTEISDRNAQLKENMQIPLLKEVATYPTSNVIAKASPKVEEVNNRTEISDRNAQLKENMQLALLKEDTLSKSNLNVKLASNDLAIDRSEISDRSPLMEKQAAIFKVEYDANRHSKTNIDSQVVPKVEGTINRTVFLVKNVQLNGNKNGGVFKVKNENTISESKVSAGVASNAGNAFNRIMGSTINNNLTKKNDVSSTSELNKSFNESENRGKYIHLTDRKHTFSHVGDRNSLLESSIRSKMGTKRNETVALKKTALDKPISYSPLSPSPSRRSTKLAALQFIKNTPSSLKKKEVNNKKESTQCNDNFDQSNKLEVLNNCPKQDKEKDNLNQSLLHTHHVKQITFKCPKTDNVGEKGSSFMITKLQNTIGAIAKLISSKVDSKVDQMESSTATQERNKPTVCPSNTVMKMLQEKALTHKKKQVSQRAKIPKFCSLSYADILIAEVNRKNQTKKSS</sequence>
<dbReference type="EMBL" id="ACPB03020545">
    <property type="status" value="NOT_ANNOTATED_CDS"/>
    <property type="molecule type" value="Genomic_DNA"/>
</dbReference>
<dbReference type="EnsemblMetazoa" id="RPRC013429-RA">
    <property type="protein sequence ID" value="RPRC013429-PA"/>
    <property type="gene ID" value="RPRC013429"/>
</dbReference>
<reference evidence="1" key="1">
    <citation type="submission" date="2015-05" db="UniProtKB">
        <authorList>
            <consortium name="EnsemblMetazoa"/>
        </authorList>
    </citation>
    <scope>IDENTIFICATION</scope>
</reference>
<dbReference type="VEuPathDB" id="VectorBase:RPRC013429"/>